<protein>
    <submittedName>
        <fullName evidence="3">Choice-of-anchor A domain-containing protein</fullName>
    </submittedName>
</protein>
<keyword evidence="1" id="KW-0472">Membrane</keyword>
<evidence type="ECO:0000313" key="3">
    <source>
        <dbReference type="EMBL" id="TDT15462.1"/>
    </source>
</evidence>
<keyword evidence="1" id="KW-1133">Transmembrane helix</keyword>
<dbReference type="InterPro" id="IPR026588">
    <property type="entry name" value="Choice_anch_A"/>
</dbReference>
<feature type="transmembrane region" description="Helical" evidence="1">
    <location>
        <begin position="12"/>
        <end position="38"/>
    </location>
</feature>
<dbReference type="Pfam" id="PF20597">
    <property type="entry name" value="pAdhesive_15"/>
    <property type="match status" value="1"/>
</dbReference>
<proteinExistence type="predicted"/>
<dbReference type="Proteomes" id="UP000294558">
    <property type="component" value="Unassembled WGS sequence"/>
</dbReference>
<dbReference type="OrthoDB" id="8775303at2"/>
<evidence type="ECO:0000256" key="1">
    <source>
        <dbReference type="SAM" id="Phobius"/>
    </source>
</evidence>
<name>A0A4R7HWJ0_9ACTN</name>
<dbReference type="RefSeq" id="WP_133867906.1">
    <property type="nucleotide sequence ID" value="NZ_SOAU01000001.1"/>
</dbReference>
<feature type="domain" description="Choice-of-anchor A" evidence="2">
    <location>
        <begin position="205"/>
        <end position="500"/>
    </location>
</feature>
<organism evidence="3 4">
    <name type="scientific">Ilumatobacter fluminis</name>
    <dbReference type="NCBI Taxonomy" id="467091"/>
    <lineage>
        <taxon>Bacteria</taxon>
        <taxon>Bacillati</taxon>
        <taxon>Actinomycetota</taxon>
        <taxon>Acidimicrobiia</taxon>
        <taxon>Acidimicrobiales</taxon>
        <taxon>Ilumatobacteraceae</taxon>
        <taxon>Ilumatobacter</taxon>
    </lineage>
</organism>
<evidence type="ECO:0000313" key="4">
    <source>
        <dbReference type="Proteomes" id="UP000294558"/>
    </source>
</evidence>
<dbReference type="AlphaFoldDB" id="A0A4R7HWJ0"/>
<keyword evidence="4" id="KW-1185">Reference proteome</keyword>
<evidence type="ECO:0000259" key="2">
    <source>
        <dbReference type="Pfam" id="PF20597"/>
    </source>
</evidence>
<reference evidence="3 4" key="1">
    <citation type="submission" date="2019-03" db="EMBL/GenBank/DDBJ databases">
        <title>Sequencing the genomes of 1000 actinobacteria strains.</title>
        <authorList>
            <person name="Klenk H.-P."/>
        </authorList>
    </citation>
    <scope>NUCLEOTIDE SEQUENCE [LARGE SCALE GENOMIC DNA]</scope>
    <source>
        <strain evidence="3 4">DSM 18936</strain>
    </source>
</reference>
<comment type="caution">
    <text evidence="3">The sequence shown here is derived from an EMBL/GenBank/DDBJ whole genome shotgun (WGS) entry which is preliminary data.</text>
</comment>
<accession>A0A4R7HWJ0</accession>
<sequence length="514" mass="54661">MSIRPVRDRGSNLIEIVVTIGLIGILSVSLLAAIGVIFRTEDGVATMVTESHDVQQAVNYVARDIQSGPASPLAYRTAAHLDVGSGCSASGTDNILRIDYGTTFVAYRVENTTDTNARLDRYECNSDGSVREVINIADHLVDDGTVSPASANLLVKGVPAGAPEVDRVVIELQQSGGPQRLSGSPRAENQLADAVVAGDCTADPLEETLGFSTFIKGDVRFTNGPQIKWTSGIGGSLSFTGGVNVGQNINSDDELPSIEPFGTALYVHRVDWASTTGTLTMHSNKDMVIDDRSNTYIPGSAKSAYQLNGSPSNGEIRANGQSRIFPIDDEIDFDNAFEVLRSCSIALAHLPDTSCSNCAVHLEILDQNGSGPYPGVSAGTNMKLRMVPGKVNVLNVAAADFVRMKNMSFIGTSPGPNEPLIVNITDSGVVTLDDYPGQGGIGSWVTSTLWNFPNASEVHLLSNNDDVWGTIFAPLAHVHSEVKIEGGVVARSWTHDSREVNGPRVFSGTIDWDS</sequence>
<gene>
    <name evidence="3" type="ORF">BDK89_1033</name>
</gene>
<dbReference type="EMBL" id="SOAU01000001">
    <property type="protein sequence ID" value="TDT15462.1"/>
    <property type="molecule type" value="Genomic_DNA"/>
</dbReference>
<dbReference type="NCBIfam" id="TIGR04215">
    <property type="entry name" value="choice_anch_A"/>
    <property type="match status" value="1"/>
</dbReference>
<keyword evidence="1" id="KW-0812">Transmembrane</keyword>